<proteinExistence type="predicted"/>
<keyword evidence="2" id="KW-1185">Reference proteome</keyword>
<reference evidence="1 2" key="1">
    <citation type="submission" date="2024-12" db="EMBL/GenBank/DDBJ databases">
        <title>The unique morphological basis and parallel evolutionary history of personate flowers in Penstemon.</title>
        <authorList>
            <person name="Depatie T.H."/>
            <person name="Wessinger C.A."/>
        </authorList>
    </citation>
    <scope>NUCLEOTIDE SEQUENCE [LARGE SCALE GENOMIC DNA]</scope>
    <source>
        <strain evidence="1">WTNN_2</strain>
        <tissue evidence="1">Leaf</tissue>
    </source>
</reference>
<dbReference type="AlphaFoldDB" id="A0ABD3S8S4"/>
<organism evidence="1 2">
    <name type="scientific">Penstemon smallii</name>
    <dbReference type="NCBI Taxonomy" id="265156"/>
    <lineage>
        <taxon>Eukaryota</taxon>
        <taxon>Viridiplantae</taxon>
        <taxon>Streptophyta</taxon>
        <taxon>Embryophyta</taxon>
        <taxon>Tracheophyta</taxon>
        <taxon>Spermatophyta</taxon>
        <taxon>Magnoliopsida</taxon>
        <taxon>eudicotyledons</taxon>
        <taxon>Gunneridae</taxon>
        <taxon>Pentapetalae</taxon>
        <taxon>asterids</taxon>
        <taxon>lamiids</taxon>
        <taxon>Lamiales</taxon>
        <taxon>Plantaginaceae</taxon>
        <taxon>Cheloneae</taxon>
        <taxon>Penstemon</taxon>
    </lineage>
</organism>
<evidence type="ECO:0000313" key="1">
    <source>
        <dbReference type="EMBL" id="KAL3820857.1"/>
    </source>
</evidence>
<dbReference type="EMBL" id="JBJXBP010000007">
    <property type="protein sequence ID" value="KAL3820857.1"/>
    <property type="molecule type" value="Genomic_DNA"/>
</dbReference>
<dbReference type="Proteomes" id="UP001634393">
    <property type="component" value="Unassembled WGS sequence"/>
</dbReference>
<dbReference type="InterPro" id="IPR042885">
    <property type="entry name" value="HIPP47/16"/>
</dbReference>
<evidence type="ECO:0000313" key="2">
    <source>
        <dbReference type="Proteomes" id="UP001634393"/>
    </source>
</evidence>
<sequence length="75" mass="8425">MKQKIVFQFEMPCSQHPRKALKFVAEAYGVESLAIQGQQKNQVVVTGECIDIVSLARRLRKKVGYTDVISVSEAK</sequence>
<protein>
    <recommendedName>
        <fullName evidence="3">HMA domain-containing protein</fullName>
    </recommendedName>
</protein>
<accession>A0ABD3S8S4</accession>
<gene>
    <name evidence="1" type="ORF">ACJIZ3_006762</name>
</gene>
<evidence type="ECO:0008006" key="3">
    <source>
        <dbReference type="Google" id="ProtNLM"/>
    </source>
</evidence>
<dbReference type="Gene3D" id="3.30.70.100">
    <property type="match status" value="1"/>
</dbReference>
<name>A0ABD3S8S4_9LAMI</name>
<dbReference type="PANTHER" id="PTHR46932:SF12">
    <property type="entry name" value="HEAVY METAL-ASSOCIATED ISOPRENYLATED PLANT PROTEIN 47"/>
    <property type="match status" value="1"/>
</dbReference>
<dbReference type="PANTHER" id="PTHR46932">
    <property type="entry name" value="HEAVY METAL-ASSOCIATED ISOPRENYLATED PLANT PROTEIN 47"/>
    <property type="match status" value="1"/>
</dbReference>
<comment type="caution">
    <text evidence="1">The sequence shown here is derived from an EMBL/GenBank/DDBJ whole genome shotgun (WGS) entry which is preliminary data.</text>
</comment>